<keyword evidence="3 4" id="KW-0597">Phosphoprotein</keyword>
<dbReference type="InterPro" id="IPR003661">
    <property type="entry name" value="HisK_dim/P_dom"/>
</dbReference>
<dbReference type="InterPro" id="IPR005467">
    <property type="entry name" value="His_kinase_dom"/>
</dbReference>
<dbReference type="Proteomes" id="UP001629230">
    <property type="component" value="Unassembled WGS sequence"/>
</dbReference>
<reference evidence="9 10" key="1">
    <citation type="journal article" date="2024" name="Chem. Sci.">
        <title>Discovery of megapolipeptins by genome mining of a Burkholderiales bacteria collection.</title>
        <authorList>
            <person name="Paulo B.S."/>
            <person name="Recchia M.J.J."/>
            <person name="Lee S."/>
            <person name="Fergusson C.H."/>
            <person name="Romanowski S.B."/>
            <person name="Hernandez A."/>
            <person name="Krull N."/>
            <person name="Liu D.Y."/>
            <person name="Cavanagh H."/>
            <person name="Bos A."/>
            <person name="Gray C.A."/>
            <person name="Murphy B.T."/>
            <person name="Linington R.G."/>
            <person name="Eustaquio A.S."/>
        </authorList>
    </citation>
    <scope>NUCLEOTIDE SEQUENCE [LARGE SCALE GENOMIC DNA]</scope>
    <source>
        <strain evidence="9 10">RL17-350-BIC-A</strain>
    </source>
</reference>
<dbReference type="SUPFAM" id="SSF55874">
    <property type="entry name" value="ATPase domain of HSP90 chaperone/DNA topoisomerase II/histidine kinase"/>
    <property type="match status" value="1"/>
</dbReference>
<gene>
    <name evidence="9" type="ORF">PQR57_45955</name>
</gene>
<dbReference type="PROSITE" id="PS50110">
    <property type="entry name" value="RESPONSE_REGULATORY"/>
    <property type="match status" value="1"/>
</dbReference>
<dbReference type="InterPro" id="IPR036890">
    <property type="entry name" value="HATPase_C_sf"/>
</dbReference>
<evidence type="ECO:0000313" key="9">
    <source>
        <dbReference type="EMBL" id="MFM0008236.1"/>
    </source>
</evidence>
<dbReference type="SMART" id="SM00387">
    <property type="entry name" value="HATPase_c"/>
    <property type="match status" value="1"/>
</dbReference>
<accession>A0ABW9B871</accession>
<evidence type="ECO:0000256" key="1">
    <source>
        <dbReference type="ARBA" id="ARBA00000085"/>
    </source>
</evidence>
<name>A0ABW9B871_9BURK</name>
<keyword evidence="10" id="KW-1185">Reference proteome</keyword>
<comment type="caution">
    <text evidence="9">The sequence shown here is derived from an EMBL/GenBank/DDBJ whole genome shotgun (WGS) entry which is preliminary data.</text>
</comment>
<dbReference type="GO" id="GO:0016301">
    <property type="term" value="F:kinase activity"/>
    <property type="evidence" value="ECO:0007669"/>
    <property type="project" value="UniProtKB-KW"/>
</dbReference>
<feature type="transmembrane region" description="Helical" evidence="6">
    <location>
        <begin position="118"/>
        <end position="138"/>
    </location>
</feature>
<evidence type="ECO:0000313" key="10">
    <source>
        <dbReference type="Proteomes" id="UP001629230"/>
    </source>
</evidence>
<dbReference type="PRINTS" id="PR00344">
    <property type="entry name" value="BCTRLSENSOR"/>
</dbReference>
<dbReference type="Gene3D" id="3.40.50.2300">
    <property type="match status" value="1"/>
</dbReference>
<proteinExistence type="predicted"/>
<dbReference type="SMART" id="SM00388">
    <property type="entry name" value="HisKA"/>
    <property type="match status" value="1"/>
</dbReference>
<dbReference type="Gene3D" id="1.10.287.130">
    <property type="match status" value="1"/>
</dbReference>
<evidence type="ECO:0000256" key="3">
    <source>
        <dbReference type="ARBA" id="ARBA00022553"/>
    </source>
</evidence>
<evidence type="ECO:0000259" key="8">
    <source>
        <dbReference type="PROSITE" id="PS50110"/>
    </source>
</evidence>
<feature type="domain" description="Histidine kinase" evidence="7">
    <location>
        <begin position="272"/>
        <end position="488"/>
    </location>
</feature>
<evidence type="ECO:0000256" key="2">
    <source>
        <dbReference type="ARBA" id="ARBA00012438"/>
    </source>
</evidence>
<protein>
    <recommendedName>
        <fullName evidence="2">histidine kinase</fullName>
        <ecNumber evidence="2">2.7.13.3</ecNumber>
    </recommendedName>
</protein>
<keyword evidence="6" id="KW-1133">Transmembrane helix</keyword>
<evidence type="ECO:0000259" key="7">
    <source>
        <dbReference type="PROSITE" id="PS50109"/>
    </source>
</evidence>
<feature type="modified residue" description="4-aspartylphosphate" evidence="4">
    <location>
        <position position="562"/>
    </location>
</feature>
<dbReference type="EC" id="2.7.13.3" evidence="2"/>
<keyword evidence="5" id="KW-0175">Coiled coil</keyword>
<dbReference type="InterPro" id="IPR003594">
    <property type="entry name" value="HATPase_dom"/>
</dbReference>
<evidence type="ECO:0000256" key="5">
    <source>
        <dbReference type="SAM" id="Coils"/>
    </source>
</evidence>
<organism evidence="9 10">
    <name type="scientific">Paraburkholderia dipogonis</name>
    <dbReference type="NCBI Taxonomy" id="1211383"/>
    <lineage>
        <taxon>Bacteria</taxon>
        <taxon>Pseudomonadati</taxon>
        <taxon>Pseudomonadota</taxon>
        <taxon>Betaproteobacteria</taxon>
        <taxon>Burkholderiales</taxon>
        <taxon>Burkholderiaceae</taxon>
        <taxon>Paraburkholderia</taxon>
    </lineage>
</organism>
<feature type="transmembrane region" description="Helical" evidence="6">
    <location>
        <begin position="172"/>
        <end position="191"/>
    </location>
</feature>
<feature type="transmembrane region" description="Helical" evidence="6">
    <location>
        <begin position="54"/>
        <end position="72"/>
    </location>
</feature>
<dbReference type="SUPFAM" id="SSF52172">
    <property type="entry name" value="CheY-like"/>
    <property type="match status" value="1"/>
</dbReference>
<feature type="domain" description="Response regulatory" evidence="8">
    <location>
        <begin position="511"/>
        <end position="630"/>
    </location>
</feature>
<keyword evidence="6" id="KW-0812">Transmembrane</keyword>
<dbReference type="CDD" id="cd00082">
    <property type="entry name" value="HisKA"/>
    <property type="match status" value="1"/>
</dbReference>
<comment type="catalytic activity">
    <reaction evidence="1">
        <text>ATP + protein L-histidine = ADP + protein N-phospho-L-histidine.</text>
        <dbReference type="EC" id="2.7.13.3"/>
    </reaction>
</comment>
<dbReference type="RefSeq" id="WP_408183198.1">
    <property type="nucleotide sequence ID" value="NZ_JAQQEZ010000089.1"/>
</dbReference>
<dbReference type="SUPFAM" id="SSF47384">
    <property type="entry name" value="Homodimeric domain of signal transducing histidine kinase"/>
    <property type="match status" value="1"/>
</dbReference>
<dbReference type="EMBL" id="JAQQEZ010000089">
    <property type="protein sequence ID" value="MFM0008236.1"/>
    <property type="molecule type" value="Genomic_DNA"/>
</dbReference>
<evidence type="ECO:0000256" key="4">
    <source>
        <dbReference type="PROSITE-ProRule" id="PRU00169"/>
    </source>
</evidence>
<feature type="transmembrane region" description="Helical" evidence="6">
    <location>
        <begin position="203"/>
        <end position="222"/>
    </location>
</feature>
<dbReference type="PANTHER" id="PTHR43547">
    <property type="entry name" value="TWO-COMPONENT HISTIDINE KINASE"/>
    <property type="match status" value="1"/>
</dbReference>
<keyword evidence="9" id="KW-0808">Transferase</keyword>
<dbReference type="Gene3D" id="3.30.565.10">
    <property type="entry name" value="Histidine kinase-like ATPase, C-terminal domain"/>
    <property type="match status" value="1"/>
</dbReference>
<dbReference type="InterPro" id="IPR001789">
    <property type="entry name" value="Sig_transdc_resp-reg_receiver"/>
</dbReference>
<dbReference type="SMART" id="SM00448">
    <property type="entry name" value="REC"/>
    <property type="match status" value="1"/>
</dbReference>
<dbReference type="PANTHER" id="PTHR43547:SF2">
    <property type="entry name" value="HYBRID SIGNAL TRANSDUCTION HISTIDINE KINASE C"/>
    <property type="match status" value="1"/>
</dbReference>
<dbReference type="Pfam" id="PF00072">
    <property type="entry name" value="Response_reg"/>
    <property type="match status" value="1"/>
</dbReference>
<dbReference type="InterPro" id="IPR011006">
    <property type="entry name" value="CheY-like_superfamily"/>
</dbReference>
<feature type="transmembrane region" description="Helical" evidence="6">
    <location>
        <begin position="92"/>
        <end position="111"/>
    </location>
</feature>
<dbReference type="PROSITE" id="PS50109">
    <property type="entry name" value="HIS_KIN"/>
    <property type="match status" value="1"/>
</dbReference>
<feature type="coiled-coil region" evidence="5">
    <location>
        <begin position="238"/>
        <end position="265"/>
    </location>
</feature>
<evidence type="ECO:0000256" key="6">
    <source>
        <dbReference type="SAM" id="Phobius"/>
    </source>
</evidence>
<dbReference type="InterPro" id="IPR036097">
    <property type="entry name" value="HisK_dim/P_sf"/>
</dbReference>
<dbReference type="CDD" id="cd00156">
    <property type="entry name" value="REC"/>
    <property type="match status" value="1"/>
</dbReference>
<keyword evidence="9" id="KW-0418">Kinase</keyword>
<keyword evidence="6" id="KW-0472">Membrane</keyword>
<dbReference type="Pfam" id="PF02518">
    <property type="entry name" value="HATPase_c"/>
    <property type="match status" value="1"/>
</dbReference>
<sequence>MVRRYSLSTSRTIRPRRLSCSSSLMRLSGFVVRRFRSAAEEHAFRMDYARRFFGQRRLAITIFTALWVVFSIHDFGRLDVLDPSHLHHKELILLRIAGTIGMTVPVLLWSPRALDERWAVGLLSVWTIGCWFAVLRMVQIYPGDLAWREAYPILTFALFMIFMAFRLRVITAAWLIGLCVVSYLVMLYLKPSGQSVDVRVESVIAHATMVPMMYIVGLLVSIPLERAVRREFVYRRTLRAAKARVEAASRVVNEQNLRMQDLVREKERFFSSAYHDIQQPLAAINLFIRSARIKLEGEHAASHDLDVIEETARDILDMFKDIQDYSELGSYVPHVAPVDMQTVLTEVFEQYLEPARSRGIEYRTSVRRRRPPPIESDRSLFKRALSNLISNAIKNTSAGGVVVGWVEIGERLRIDVWDTGVGIPAVHRDAIFAEYYQINNPGRDRSKGLGLGLSIVHRVVRILPKHSMRFWSVEGRGSRFSLYAPISKMTPVAETDDRKDGACTSVLKDKYILLCDDEPTVLEGLRRLFHSAGALVDTAGSMAEFEAILADDGRAPDIIVTDIRLRDGPTGIEVAERIRQHFAWAGVLPVAFITGELVSAHTLRDFAEPFVLLRKSSAPESTLAEVSRFVAAQRPTGFDHVRDP</sequence>
<dbReference type="InterPro" id="IPR004358">
    <property type="entry name" value="Sig_transdc_His_kin-like_C"/>
</dbReference>